<name>A0A4Q9MZ30_9APHY</name>
<dbReference type="Proteomes" id="UP000292957">
    <property type="component" value="Unassembled WGS sequence"/>
</dbReference>
<accession>A0A4Q9MZ30</accession>
<proteinExistence type="predicted"/>
<dbReference type="AlphaFoldDB" id="A0A4Q9MZ30"/>
<protein>
    <submittedName>
        <fullName evidence="1">Uncharacterized protein</fullName>
    </submittedName>
</protein>
<evidence type="ECO:0000313" key="1">
    <source>
        <dbReference type="EMBL" id="TBU33379.1"/>
    </source>
</evidence>
<organism evidence="1">
    <name type="scientific">Dichomitus squalens</name>
    <dbReference type="NCBI Taxonomy" id="114155"/>
    <lineage>
        <taxon>Eukaryota</taxon>
        <taxon>Fungi</taxon>
        <taxon>Dikarya</taxon>
        <taxon>Basidiomycota</taxon>
        <taxon>Agaricomycotina</taxon>
        <taxon>Agaricomycetes</taxon>
        <taxon>Polyporales</taxon>
        <taxon>Polyporaceae</taxon>
        <taxon>Dichomitus</taxon>
    </lineage>
</organism>
<sequence length="162" mass="17736">MLALLDWGTAALLRRGDKAGTVAVATKRSVDEGEMSRMRGSRGAVFESGDPEMVVSSKTWSRERNLKLNVEGVWRHVLSDPTGAATDSAPISRRGLILAGRTGVNRLGWELLCTAERRTYCELPILPKWCWQDTRKFAASRLGTKSIQCGCGTQRGRDSGLA</sequence>
<gene>
    <name evidence="1" type="ORF">BD311DRAFT_433699</name>
</gene>
<dbReference type="EMBL" id="ML143391">
    <property type="protein sequence ID" value="TBU33379.1"/>
    <property type="molecule type" value="Genomic_DNA"/>
</dbReference>
<reference evidence="1" key="1">
    <citation type="submission" date="2019-01" db="EMBL/GenBank/DDBJ databases">
        <title>Draft genome sequences of three monokaryotic isolates of the white-rot basidiomycete fungus Dichomitus squalens.</title>
        <authorList>
            <consortium name="DOE Joint Genome Institute"/>
            <person name="Lopez S.C."/>
            <person name="Andreopoulos B."/>
            <person name="Pangilinan J."/>
            <person name="Lipzen A."/>
            <person name="Riley R."/>
            <person name="Ahrendt S."/>
            <person name="Ng V."/>
            <person name="Barry K."/>
            <person name="Daum C."/>
            <person name="Grigoriev I.V."/>
            <person name="Hilden K.S."/>
            <person name="Makela M.R."/>
            <person name="de Vries R.P."/>
        </authorList>
    </citation>
    <scope>NUCLEOTIDE SEQUENCE [LARGE SCALE GENOMIC DNA]</scope>
    <source>
        <strain evidence="1">OM18370.1</strain>
    </source>
</reference>